<reference evidence="1" key="1">
    <citation type="submission" date="2022-10" db="EMBL/GenBank/DDBJ databases">
        <title>Genome Sequence of Xylaria curta.</title>
        <authorList>
            <person name="Buettner E."/>
        </authorList>
    </citation>
    <scope>NUCLEOTIDE SEQUENCE</scope>
    <source>
        <strain evidence="1">Babe10</strain>
    </source>
</reference>
<protein>
    <submittedName>
        <fullName evidence="1">Uncharacterized protein</fullName>
    </submittedName>
</protein>
<evidence type="ECO:0000313" key="1">
    <source>
        <dbReference type="EMBL" id="KAJ2989190.1"/>
    </source>
</evidence>
<keyword evidence="2" id="KW-1185">Reference proteome</keyword>
<proteinExistence type="predicted"/>
<comment type="caution">
    <text evidence="1">The sequence shown here is derived from an EMBL/GenBank/DDBJ whole genome shotgun (WGS) entry which is preliminary data.</text>
</comment>
<dbReference type="EMBL" id="JAPDGR010000557">
    <property type="protein sequence ID" value="KAJ2989190.1"/>
    <property type="molecule type" value="Genomic_DNA"/>
</dbReference>
<dbReference type="Proteomes" id="UP001143856">
    <property type="component" value="Unassembled WGS sequence"/>
</dbReference>
<organism evidence="1 2">
    <name type="scientific">Xylaria curta</name>
    <dbReference type="NCBI Taxonomy" id="42375"/>
    <lineage>
        <taxon>Eukaryota</taxon>
        <taxon>Fungi</taxon>
        <taxon>Dikarya</taxon>
        <taxon>Ascomycota</taxon>
        <taxon>Pezizomycotina</taxon>
        <taxon>Sordariomycetes</taxon>
        <taxon>Xylariomycetidae</taxon>
        <taxon>Xylariales</taxon>
        <taxon>Xylariaceae</taxon>
        <taxon>Xylaria</taxon>
    </lineage>
</organism>
<name>A0ACC1PA82_9PEZI</name>
<evidence type="ECO:0000313" key="2">
    <source>
        <dbReference type="Proteomes" id="UP001143856"/>
    </source>
</evidence>
<gene>
    <name evidence="1" type="ORF">NUW58_g3600</name>
</gene>
<sequence length="231" mass="25021">MRSAVLLLASSSCAHAAWLRWSANSEVVWPAQETGHVTKSNQIGWTPIPTPAPGVRKDGEVVLDLLKRQTSKTDWTNSETCGWFSGISSSAILCGNGFTCATNSDHAVACASGTILPFFTACLDYAAFKAGSCDNLDAATGCCQQETEPACGTYLWTGSPQRFMYKCFERASIISVLDVPQFVVDACIISILQQARPKLSGHMEPLRAQATTWSRVVLVQRDFGQRPSTSF</sequence>
<accession>A0ACC1PA82</accession>